<protein>
    <submittedName>
        <fullName evidence="4">Putative ABC transporter ATP-binding protein YbbL</fullName>
    </submittedName>
</protein>
<gene>
    <name evidence="4" type="primary">ybbL</name>
    <name evidence="4" type="ORF">LF1_42720</name>
</gene>
<dbReference type="InterPro" id="IPR003593">
    <property type="entry name" value="AAA+_ATPase"/>
</dbReference>
<keyword evidence="2 4" id="KW-0067">ATP-binding</keyword>
<dbReference type="SMART" id="SM00382">
    <property type="entry name" value="AAA"/>
    <property type="match status" value="1"/>
</dbReference>
<dbReference type="GO" id="GO:0005524">
    <property type="term" value="F:ATP binding"/>
    <property type="evidence" value="ECO:0007669"/>
    <property type="project" value="UniProtKB-KW"/>
</dbReference>
<dbReference type="InterPro" id="IPR003439">
    <property type="entry name" value="ABC_transporter-like_ATP-bd"/>
</dbReference>
<dbReference type="SUPFAM" id="SSF52540">
    <property type="entry name" value="P-loop containing nucleoside triphosphate hydrolases"/>
    <property type="match status" value="1"/>
</dbReference>
<dbReference type="RefSeq" id="WP_200836797.1">
    <property type="nucleotide sequence ID" value="NZ_LWSK01000005.1"/>
</dbReference>
<dbReference type="PROSITE" id="PS50893">
    <property type="entry name" value="ABC_TRANSPORTER_2"/>
    <property type="match status" value="1"/>
</dbReference>
<organism evidence="4 5">
    <name type="scientific">Rubripirellula obstinata</name>
    <dbReference type="NCBI Taxonomy" id="406547"/>
    <lineage>
        <taxon>Bacteria</taxon>
        <taxon>Pseudomonadati</taxon>
        <taxon>Planctomycetota</taxon>
        <taxon>Planctomycetia</taxon>
        <taxon>Pirellulales</taxon>
        <taxon>Pirellulaceae</taxon>
        <taxon>Rubripirellula</taxon>
    </lineage>
</organism>
<dbReference type="PANTHER" id="PTHR43119:SF1">
    <property type="entry name" value="ABC TRANSPORTER DOMAIN-CONTAINING PROTEIN"/>
    <property type="match status" value="1"/>
</dbReference>
<dbReference type="AlphaFoldDB" id="A0A5B1CKI5"/>
<proteinExistence type="predicted"/>
<dbReference type="PANTHER" id="PTHR43119">
    <property type="entry name" value="ABC TRANSPORT PROTEIN ATP-BINDING COMPONENT-RELATED"/>
    <property type="match status" value="1"/>
</dbReference>
<dbReference type="Gene3D" id="3.40.50.300">
    <property type="entry name" value="P-loop containing nucleotide triphosphate hydrolases"/>
    <property type="match status" value="1"/>
</dbReference>
<evidence type="ECO:0000256" key="2">
    <source>
        <dbReference type="ARBA" id="ARBA00022840"/>
    </source>
</evidence>
<feature type="domain" description="ABC transporter" evidence="3">
    <location>
        <begin position="12"/>
        <end position="224"/>
    </location>
</feature>
<dbReference type="GO" id="GO:0016887">
    <property type="term" value="F:ATP hydrolysis activity"/>
    <property type="evidence" value="ECO:0007669"/>
    <property type="project" value="InterPro"/>
</dbReference>
<dbReference type="Proteomes" id="UP000322699">
    <property type="component" value="Unassembled WGS sequence"/>
</dbReference>
<dbReference type="InterPro" id="IPR027417">
    <property type="entry name" value="P-loop_NTPase"/>
</dbReference>
<evidence type="ECO:0000313" key="4">
    <source>
        <dbReference type="EMBL" id="KAA1261717.1"/>
    </source>
</evidence>
<evidence type="ECO:0000259" key="3">
    <source>
        <dbReference type="PROSITE" id="PS50893"/>
    </source>
</evidence>
<sequence>MNQNAIAVDVLVRASNLTRRVGETTLLDDVSIVIRSGQGWGLTGKSGSGKSSLLRAVAMLDPIDAGSVEGFGAMIHSEAVPAYRRKVAYVGQRPSMVAGSVEENLRLPFELRGYSQTFNRDAAVGLLESLGRSAALLDQDASRLSGGEQQSVSLTRTLLAEPQVLLLDEPTASLDPAATELVERVLLDWKDADGSRAWIWTSHDADQIDRVSDQVIRMQAGRLIDG</sequence>
<evidence type="ECO:0000256" key="1">
    <source>
        <dbReference type="ARBA" id="ARBA00022741"/>
    </source>
</evidence>
<name>A0A5B1CKI5_9BACT</name>
<evidence type="ECO:0000313" key="5">
    <source>
        <dbReference type="Proteomes" id="UP000322699"/>
    </source>
</evidence>
<comment type="caution">
    <text evidence="4">The sequence shown here is derived from an EMBL/GenBank/DDBJ whole genome shotgun (WGS) entry which is preliminary data.</text>
</comment>
<reference evidence="4 5" key="1">
    <citation type="submission" date="2019-08" db="EMBL/GenBank/DDBJ databases">
        <title>Deep-cultivation of Planctomycetes and their phenomic and genomic characterization uncovers novel biology.</title>
        <authorList>
            <person name="Wiegand S."/>
            <person name="Jogler M."/>
            <person name="Boedeker C."/>
            <person name="Pinto D."/>
            <person name="Vollmers J."/>
            <person name="Rivas-Marin E."/>
            <person name="Kohn T."/>
            <person name="Peeters S.H."/>
            <person name="Heuer A."/>
            <person name="Rast P."/>
            <person name="Oberbeckmann S."/>
            <person name="Bunk B."/>
            <person name="Jeske O."/>
            <person name="Meyerdierks A."/>
            <person name="Storesund J.E."/>
            <person name="Kallscheuer N."/>
            <person name="Luecker S."/>
            <person name="Lage O.M."/>
            <person name="Pohl T."/>
            <person name="Merkel B.J."/>
            <person name="Hornburger P."/>
            <person name="Mueller R.-W."/>
            <person name="Bruemmer F."/>
            <person name="Labrenz M."/>
            <person name="Spormann A.M."/>
            <person name="Op Den Camp H."/>
            <person name="Overmann J."/>
            <person name="Amann R."/>
            <person name="Jetten M.S.M."/>
            <person name="Mascher T."/>
            <person name="Medema M.H."/>
            <person name="Devos D.P."/>
            <person name="Kaster A.-K."/>
            <person name="Ovreas L."/>
            <person name="Rohde M."/>
            <person name="Galperin M.Y."/>
            <person name="Jogler C."/>
        </authorList>
    </citation>
    <scope>NUCLEOTIDE SEQUENCE [LARGE SCALE GENOMIC DNA]</scope>
    <source>
        <strain evidence="4 5">LF1</strain>
    </source>
</reference>
<accession>A0A5B1CKI5</accession>
<keyword evidence="5" id="KW-1185">Reference proteome</keyword>
<dbReference type="Pfam" id="PF00005">
    <property type="entry name" value="ABC_tran"/>
    <property type="match status" value="1"/>
</dbReference>
<keyword evidence="1" id="KW-0547">Nucleotide-binding</keyword>
<dbReference type="EMBL" id="VRLW01000001">
    <property type="protein sequence ID" value="KAA1261717.1"/>
    <property type="molecule type" value="Genomic_DNA"/>
</dbReference>